<feature type="region of interest" description="Disordered" evidence="1">
    <location>
        <begin position="1"/>
        <end position="23"/>
    </location>
</feature>
<keyword evidence="2" id="KW-1133">Transmembrane helix</keyword>
<evidence type="ECO:0008006" key="5">
    <source>
        <dbReference type="Google" id="ProtNLM"/>
    </source>
</evidence>
<dbReference type="Gene3D" id="1.25.40.10">
    <property type="entry name" value="Tetratricopeptide repeat domain"/>
    <property type="match status" value="1"/>
</dbReference>
<proteinExistence type="predicted"/>
<feature type="transmembrane region" description="Helical" evidence="2">
    <location>
        <begin position="124"/>
        <end position="146"/>
    </location>
</feature>
<gene>
    <name evidence="3" type="ORF">TRFO_08305</name>
</gene>
<dbReference type="GeneID" id="94828911"/>
<organism evidence="3 4">
    <name type="scientific">Tritrichomonas foetus</name>
    <dbReference type="NCBI Taxonomy" id="1144522"/>
    <lineage>
        <taxon>Eukaryota</taxon>
        <taxon>Metamonada</taxon>
        <taxon>Parabasalia</taxon>
        <taxon>Tritrichomonadida</taxon>
        <taxon>Tritrichomonadidae</taxon>
        <taxon>Tritrichomonas</taxon>
    </lineage>
</organism>
<keyword evidence="2" id="KW-0812">Transmembrane</keyword>
<dbReference type="SUPFAM" id="SSF48452">
    <property type="entry name" value="TPR-like"/>
    <property type="match status" value="1"/>
</dbReference>
<evidence type="ECO:0000313" key="4">
    <source>
        <dbReference type="Proteomes" id="UP000179807"/>
    </source>
</evidence>
<dbReference type="InterPro" id="IPR011990">
    <property type="entry name" value="TPR-like_helical_dom_sf"/>
</dbReference>
<comment type="caution">
    <text evidence="3">The sequence shown here is derived from an EMBL/GenBank/DDBJ whole genome shotgun (WGS) entry which is preliminary data.</text>
</comment>
<dbReference type="RefSeq" id="XP_068352808.1">
    <property type="nucleotide sequence ID" value="XM_068494207.1"/>
</dbReference>
<dbReference type="AlphaFoldDB" id="A0A1J4JMK9"/>
<evidence type="ECO:0000256" key="2">
    <source>
        <dbReference type="SAM" id="Phobius"/>
    </source>
</evidence>
<reference evidence="3" key="1">
    <citation type="submission" date="2016-10" db="EMBL/GenBank/DDBJ databases">
        <authorList>
            <person name="Benchimol M."/>
            <person name="Almeida L.G."/>
            <person name="Vasconcelos A.T."/>
            <person name="Perreira-Neves A."/>
            <person name="Rosa I.A."/>
            <person name="Tasca T."/>
            <person name="Bogo M.R."/>
            <person name="de Souza W."/>
        </authorList>
    </citation>
    <scope>NUCLEOTIDE SEQUENCE [LARGE SCALE GENOMIC DNA]</scope>
    <source>
        <strain evidence="3">K</strain>
    </source>
</reference>
<evidence type="ECO:0000256" key="1">
    <source>
        <dbReference type="SAM" id="MobiDB-lite"/>
    </source>
</evidence>
<dbReference type="VEuPathDB" id="TrichDB:TRFO_08305"/>
<dbReference type="EMBL" id="MLAK01000993">
    <property type="protein sequence ID" value="OHS99671.1"/>
    <property type="molecule type" value="Genomic_DNA"/>
</dbReference>
<dbReference type="Proteomes" id="UP000179807">
    <property type="component" value="Unassembled WGS sequence"/>
</dbReference>
<accession>A0A1J4JMK9</accession>
<name>A0A1J4JMK9_9EUKA</name>
<keyword evidence="4" id="KW-1185">Reference proteome</keyword>
<evidence type="ECO:0000313" key="3">
    <source>
        <dbReference type="EMBL" id="OHS99671.1"/>
    </source>
</evidence>
<protein>
    <recommendedName>
        <fullName evidence="5">Mitochondrial fission 1 protein</fullName>
    </recommendedName>
</protein>
<sequence>MRSCRPFASPSSRDDVQETQLSMDESITPASILQYESALVRSEDEKHVLHALDYLANNGSLKEHDQKVQTVYLKVLALYRLRHDDECLMTIKKSEAEGITSPEITAIKDALSKEIQKKKTEETAVAVGIGSTIVLGIAAIVGAVLFGKRKSK</sequence>
<keyword evidence="2" id="KW-0472">Membrane</keyword>